<dbReference type="STRING" id="407821.A0A087T915"/>
<keyword evidence="2" id="KW-1185">Reference proteome</keyword>
<sequence>MFNLPKVSDSAQAILHCVDVVNECVRSLRTLKLEVSDLSDVLFIYMITEKLGKNIRFWWERTLKKDELGTLNNLLQFLKDHSRTLQNSINQSKDYKIYSKSKVTSLVWSKSSCILCKEDHSLYRCGRFLKFSVQKRIELGDIIKRGQSAPFAICSQLGWMISENTFTDNSSITTTYAVNNLKLSTNELIETFWSLDSVSEVKNISSEDKECEKFFKTTHFCDKNALYVVKLQLKDSSSKLGNSKDLALQRFKSLKQKLLRSPDTYEMYKQFMKEYFDLVHMEPVCGTESPNVLHA</sequence>
<accession>A0A087T915</accession>
<dbReference type="PANTHER" id="PTHR47331">
    <property type="entry name" value="PHD-TYPE DOMAIN-CONTAINING PROTEIN"/>
    <property type="match status" value="1"/>
</dbReference>
<gene>
    <name evidence="1" type="ORF">X975_19590</name>
</gene>
<dbReference type="AlphaFoldDB" id="A0A087T915"/>
<organism evidence="1 2">
    <name type="scientific">Stegodyphus mimosarum</name>
    <name type="common">African social velvet spider</name>
    <dbReference type="NCBI Taxonomy" id="407821"/>
    <lineage>
        <taxon>Eukaryota</taxon>
        <taxon>Metazoa</taxon>
        <taxon>Ecdysozoa</taxon>
        <taxon>Arthropoda</taxon>
        <taxon>Chelicerata</taxon>
        <taxon>Arachnida</taxon>
        <taxon>Araneae</taxon>
        <taxon>Araneomorphae</taxon>
        <taxon>Entelegynae</taxon>
        <taxon>Eresoidea</taxon>
        <taxon>Eresidae</taxon>
        <taxon>Stegodyphus</taxon>
    </lineage>
</organism>
<dbReference type="PANTHER" id="PTHR47331:SF5">
    <property type="entry name" value="RIBONUCLEASE H"/>
    <property type="match status" value="1"/>
</dbReference>
<name>A0A087T915_STEMI</name>
<reference evidence="1 2" key="1">
    <citation type="submission" date="2013-11" db="EMBL/GenBank/DDBJ databases">
        <title>Genome sequencing of Stegodyphus mimosarum.</title>
        <authorList>
            <person name="Bechsgaard J."/>
        </authorList>
    </citation>
    <scope>NUCLEOTIDE SEQUENCE [LARGE SCALE GENOMIC DNA]</scope>
</reference>
<dbReference type="EMBL" id="KK114052">
    <property type="protein sequence ID" value="KFM61604.1"/>
    <property type="molecule type" value="Genomic_DNA"/>
</dbReference>
<proteinExistence type="predicted"/>
<dbReference type="Proteomes" id="UP000054359">
    <property type="component" value="Unassembled WGS sequence"/>
</dbReference>
<feature type="non-terminal residue" evidence="1">
    <location>
        <position position="295"/>
    </location>
</feature>
<dbReference type="OrthoDB" id="6437296at2759"/>
<evidence type="ECO:0000313" key="1">
    <source>
        <dbReference type="EMBL" id="KFM61604.1"/>
    </source>
</evidence>
<protein>
    <submittedName>
        <fullName evidence="1">Uncharacterized protein</fullName>
    </submittedName>
</protein>
<evidence type="ECO:0000313" key="2">
    <source>
        <dbReference type="Proteomes" id="UP000054359"/>
    </source>
</evidence>